<keyword evidence="2" id="KW-0812">Transmembrane</keyword>
<feature type="compositionally biased region" description="Basic residues" evidence="1">
    <location>
        <begin position="599"/>
        <end position="608"/>
    </location>
</feature>
<protein>
    <submittedName>
        <fullName evidence="3">Uncharacterized protein</fullName>
    </submittedName>
</protein>
<dbReference type="Proteomes" id="UP000292082">
    <property type="component" value="Unassembled WGS sequence"/>
</dbReference>
<proteinExistence type="predicted"/>
<feature type="compositionally biased region" description="Polar residues" evidence="1">
    <location>
        <begin position="470"/>
        <end position="485"/>
    </location>
</feature>
<keyword evidence="2" id="KW-0472">Membrane</keyword>
<feature type="compositionally biased region" description="Low complexity" evidence="1">
    <location>
        <begin position="659"/>
        <end position="675"/>
    </location>
</feature>
<evidence type="ECO:0000256" key="2">
    <source>
        <dbReference type="SAM" id="Phobius"/>
    </source>
</evidence>
<accession>A0A4V2K769</accession>
<feature type="transmembrane region" description="Helical" evidence="2">
    <location>
        <begin position="164"/>
        <end position="187"/>
    </location>
</feature>
<feature type="region of interest" description="Disordered" evidence="1">
    <location>
        <begin position="657"/>
        <end position="693"/>
    </location>
</feature>
<evidence type="ECO:0000256" key="1">
    <source>
        <dbReference type="SAM" id="MobiDB-lite"/>
    </source>
</evidence>
<name>A0A4V2K769_9APHY</name>
<dbReference type="AlphaFoldDB" id="A0A4V2K769"/>
<feature type="region of interest" description="Disordered" evidence="1">
    <location>
        <begin position="553"/>
        <end position="635"/>
    </location>
</feature>
<organism evidence="3 4">
    <name type="scientific">Dichomitus squalens</name>
    <dbReference type="NCBI Taxonomy" id="114155"/>
    <lineage>
        <taxon>Eukaryota</taxon>
        <taxon>Fungi</taxon>
        <taxon>Dikarya</taxon>
        <taxon>Basidiomycota</taxon>
        <taxon>Agaricomycotina</taxon>
        <taxon>Agaricomycetes</taxon>
        <taxon>Polyporales</taxon>
        <taxon>Polyporaceae</taxon>
        <taxon>Dichomitus</taxon>
    </lineage>
</organism>
<feature type="compositionally biased region" description="Low complexity" evidence="1">
    <location>
        <begin position="615"/>
        <end position="629"/>
    </location>
</feature>
<feature type="region of interest" description="Disordered" evidence="1">
    <location>
        <begin position="439"/>
        <end position="489"/>
    </location>
</feature>
<evidence type="ECO:0000313" key="4">
    <source>
        <dbReference type="Proteomes" id="UP000292082"/>
    </source>
</evidence>
<sequence>MNPEATNARGVFLGPGGQVIASGDGIVEPPAASEPGQPSNPVFETPRPAIVTQQQPNIDKQAELGADQSTTISVPFTVVTANSQIQSGLPVTQPAVQSTASVSSMAGMAGITSESIPATTLVPSSSTITTSLSAAPLEGSANSTAPTSKLNSVEPPTNKYNAGLYAGIAFGSIAGVTLLLALLAYWLRVRSRTHRQSMNRMTTWPWDHDRLGAREDTMSSGGGKSSALQSWNASRMVEASDVGKQRFSIEEDLPWPPGTGLQNNLALPLPSAPPQIHLKSPYLGSPFVTIPLHAAGTVSVQDMTQDIGALKIINLMPGDITSGGETSRASTALGIRDDSSVDFDTPTQEHPHPKFHEGRMNGPRMAWEPLRPRKSGLGWQDGKMLEDGDDIPLPFPGGNTPCAADVGAKQEGWASSIRSNLFNALSAVVGGNASQVTLAQTNDSDNLTWPPERRTSQRHRGIRGPRESAGSISQLGNANSTSSATGRKLEETSQGIGVAHILGHSEEGSSLTTVTSTAYPRALPPALPTTCEQGELLHMDSVLSVATRDPMTSVNFGDSSYPLRLPRIPSVSRSSTEEAPETGPARKKTRPAGRDRSQYRTRTKKRRPTVITRKSSSQSSAMSVGSDMSRTTSVASEGLTDAERFAKHVLRERRRRVMEMTVGRCKTSRSRATTISRRRPKEKLRQRLEREDS</sequence>
<feature type="compositionally biased region" description="Basic and acidic residues" evidence="1">
    <location>
        <begin position="683"/>
        <end position="693"/>
    </location>
</feature>
<feature type="region of interest" description="Disordered" evidence="1">
    <location>
        <begin position="337"/>
        <end position="362"/>
    </location>
</feature>
<reference evidence="3 4" key="1">
    <citation type="submission" date="2019-01" db="EMBL/GenBank/DDBJ databases">
        <title>Draft genome sequences of three monokaryotic isolates of the white-rot basidiomycete fungus Dichomitus squalens.</title>
        <authorList>
            <consortium name="DOE Joint Genome Institute"/>
            <person name="Lopez S.C."/>
            <person name="Andreopoulos B."/>
            <person name="Pangilinan J."/>
            <person name="Lipzen A."/>
            <person name="Riley R."/>
            <person name="Ahrendt S."/>
            <person name="Ng V."/>
            <person name="Barry K."/>
            <person name="Daum C."/>
            <person name="Grigoriev I.V."/>
            <person name="Hilden K.S."/>
            <person name="Makela M.R."/>
            <person name="de Vries R.P."/>
        </authorList>
    </citation>
    <scope>NUCLEOTIDE SEQUENCE [LARGE SCALE GENOMIC DNA]</scope>
    <source>
        <strain evidence="3 4">CBS 464.89</strain>
    </source>
</reference>
<dbReference type="EMBL" id="ML145178">
    <property type="protein sequence ID" value="TBU54958.1"/>
    <property type="molecule type" value="Genomic_DNA"/>
</dbReference>
<feature type="compositionally biased region" description="Basic and acidic residues" evidence="1">
    <location>
        <begin position="347"/>
        <end position="359"/>
    </location>
</feature>
<gene>
    <name evidence="3" type="ORF">BD310DRAFT_1041454</name>
</gene>
<keyword evidence="4" id="KW-1185">Reference proteome</keyword>
<evidence type="ECO:0000313" key="3">
    <source>
        <dbReference type="EMBL" id="TBU54958.1"/>
    </source>
</evidence>
<keyword evidence="2" id="KW-1133">Transmembrane helix</keyword>